<dbReference type="EMBL" id="OCPC01000005">
    <property type="protein sequence ID" value="SOE18541.1"/>
    <property type="molecule type" value="Genomic_DNA"/>
</dbReference>
<comment type="function">
    <text evidence="1">Catalyzes an amino-pyrimidine hydrolysis reaction at the C5' of the pyrimidine moiety of thiamine compounds, a reaction that is part of a thiamine salvage pathway.</text>
</comment>
<protein>
    <recommendedName>
        <fullName evidence="1">Aminopyrimidine aminohydrolase</fullName>
        <ecNumber evidence="1">3.5.99.2</ecNumber>
    </recommendedName>
</protein>
<dbReference type="EC" id="3.5.99.2" evidence="1"/>
<feature type="domain" description="Thiaminase-2/PQQC" evidence="2">
    <location>
        <begin position="20"/>
        <end position="226"/>
    </location>
</feature>
<dbReference type="UniPathway" id="UPA00060"/>
<dbReference type="Proteomes" id="UP000219465">
    <property type="component" value="Unassembled WGS sequence"/>
</dbReference>
<dbReference type="OrthoDB" id="34166at2"/>
<dbReference type="InterPro" id="IPR016084">
    <property type="entry name" value="Haem_Oase-like_multi-hlx"/>
</dbReference>
<comment type="catalytic activity">
    <reaction evidence="1">
        <text>thiamine + H2O = 5-(2-hydroxyethyl)-4-methylthiazole + 4-amino-5-hydroxymethyl-2-methylpyrimidine + H(+)</text>
        <dbReference type="Rhea" id="RHEA:17509"/>
        <dbReference type="ChEBI" id="CHEBI:15377"/>
        <dbReference type="ChEBI" id="CHEBI:15378"/>
        <dbReference type="ChEBI" id="CHEBI:16892"/>
        <dbReference type="ChEBI" id="CHEBI:17957"/>
        <dbReference type="ChEBI" id="CHEBI:18385"/>
        <dbReference type="EC" id="3.5.99.2"/>
    </reaction>
</comment>
<keyword evidence="4" id="KW-1185">Reference proteome</keyword>
<evidence type="ECO:0000313" key="4">
    <source>
        <dbReference type="Proteomes" id="UP000219465"/>
    </source>
</evidence>
<dbReference type="Gene3D" id="1.20.910.10">
    <property type="entry name" value="Heme oxygenase-like"/>
    <property type="match status" value="1"/>
</dbReference>
<name>A0A286IEP7_9HYPH</name>
<comment type="catalytic activity">
    <reaction evidence="1">
        <text>4-amino-5-aminomethyl-2-methylpyrimidine + H2O = 4-amino-5-hydroxymethyl-2-methylpyrimidine + NH4(+)</text>
        <dbReference type="Rhea" id="RHEA:31799"/>
        <dbReference type="ChEBI" id="CHEBI:15377"/>
        <dbReference type="ChEBI" id="CHEBI:16892"/>
        <dbReference type="ChEBI" id="CHEBI:28938"/>
        <dbReference type="ChEBI" id="CHEBI:63416"/>
        <dbReference type="EC" id="3.5.99.2"/>
    </reaction>
</comment>
<gene>
    <name evidence="3" type="ORF">SAMN05877838_3469</name>
</gene>
<comment type="pathway">
    <text evidence="1">Cofactor biosynthesis; thiamine diphosphate biosynthesis.</text>
</comment>
<organism evidence="3 4">
    <name type="scientific">Hoeflea halophila</name>
    <dbReference type="NCBI Taxonomy" id="714899"/>
    <lineage>
        <taxon>Bacteria</taxon>
        <taxon>Pseudomonadati</taxon>
        <taxon>Pseudomonadota</taxon>
        <taxon>Alphaproteobacteria</taxon>
        <taxon>Hyphomicrobiales</taxon>
        <taxon>Rhizobiaceae</taxon>
        <taxon>Hoeflea</taxon>
    </lineage>
</organism>
<dbReference type="InterPro" id="IPR027574">
    <property type="entry name" value="Thiaminase_II"/>
</dbReference>
<dbReference type="PANTHER" id="PTHR43198">
    <property type="entry name" value="BIFUNCTIONAL TH2 PROTEIN"/>
    <property type="match status" value="1"/>
</dbReference>
<dbReference type="InterPro" id="IPR050967">
    <property type="entry name" value="Thiamine_Salvage_TenA"/>
</dbReference>
<dbReference type="NCBIfam" id="TIGR04306">
    <property type="entry name" value="salvage_TenA"/>
    <property type="match status" value="1"/>
</dbReference>
<evidence type="ECO:0000259" key="2">
    <source>
        <dbReference type="Pfam" id="PF03070"/>
    </source>
</evidence>
<proteinExistence type="inferred from homology"/>
<evidence type="ECO:0000256" key="1">
    <source>
        <dbReference type="RuleBase" id="RU363093"/>
    </source>
</evidence>
<dbReference type="RefSeq" id="WP_097109007.1">
    <property type="nucleotide sequence ID" value="NZ_OCPC01000005.1"/>
</dbReference>
<dbReference type="CDD" id="cd19367">
    <property type="entry name" value="TenA_C_ScTHI20-like"/>
    <property type="match status" value="1"/>
</dbReference>
<dbReference type="GO" id="GO:0005829">
    <property type="term" value="C:cytosol"/>
    <property type="evidence" value="ECO:0007669"/>
    <property type="project" value="TreeGrafter"/>
</dbReference>
<accession>A0A286IEP7</accession>
<reference evidence="4" key="1">
    <citation type="submission" date="2017-08" db="EMBL/GenBank/DDBJ databases">
        <authorList>
            <person name="Varghese N."/>
            <person name="Submissions S."/>
        </authorList>
    </citation>
    <scope>NUCLEOTIDE SEQUENCE [LARGE SCALE GENOMIC DNA]</scope>
    <source>
        <strain evidence="4">KCTC 23107</strain>
    </source>
</reference>
<keyword evidence="1" id="KW-0378">Hydrolase</keyword>
<dbReference type="GO" id="GO:0009228">
    <property type="term" value="P:thiamine biosynthetic process"/>
    <property type="evidence" value="ECO:0007669"/>
    <property type="project" value="UniProtKB-KW"/>
</dbReference>
<dbReference type="Pfam" id="PF03070">
    <property type="entry name" value="TENA_THI-4"/>
    <property type="match status" value="1"/>
</dbReference>
<keyword evidence="1" id="KW-0784">Thiamine biosynthesis</keyword>
<dbReference type="SUPFAM" id="SSF48613">
    <property type="entry name" value="Heme oxygenase-like"/>
    <property type="match status" value="1"/>
</dbReference>
<sequence>MSTPGYGQVFAALRDGCPEQWQAYTRHAFVEGLGDGSLPRASFMHYLIQDYVFLVHFSRAWSLGVIKAETREEMQVCAATVNALINHEMALHVRTCAGLGIDEAALFATKEEVANLAYTRYVMDAGLQGDFIDLIAVLAPCCFGYGEIGLRLAGVAVADTPYADWIVTYAGDEYQDVMASVGEMFDAAVFRRLGPEFRTSPRWQRLQGRFTTATELEVGFWDMGLDGR</sequence>
<dbReference type="AlphaFoldDB" id="A0A286IEP7"/>
<dbReference type="InterPro" id="IPR004305">
    <property type="entry name" value="Thiaminase-2/PQQC"/>
</dbReference>
<dbReference type="GO" id="GO:0009229">
    <property type="term" value="P:thiamine diphosphate biosynthetic process"/>
    <property type="evidence" value="ECO:0007669"/>
    <property type="project" value="UniProtKB-UniPathway"/>
</dbReference>
<evidence type="ECO:0000313" key="3">
    <source>
        <dbReference type="EMBL" id="SOE18541.1"/>
    </source>
</evidence>
<dbReference type="GO" id="GO:0050334">
    <property type="term" value="F:thiaminase activity"/>
    <property type="evidence" value="ECO:0007669"/>
    <property type="project" value="UniProtKB-EC"/>
</dbReference>
<comment type="similarity">
    <text evidence="1">Belongs to the TenA family.</text>
</comment>
<dbReference type="PANTHER" id="PTHR43198:SF2">
    <property type="entry name" value="SI:CH1073-67J19.1-RELATED"/>
    <property type="match status" value="1"/>
</dbReference>